<evidence type="ECO:0000256" key="5">
    <source>
        <dbReference type="ARBA" id="ARBA00023315"/>
    </source>
</evidence>
<dbReference type="GO" id="GO:0005085">
    <property type="term" value="F:guanyl-nucleotide exchange factor activity"/>
    <property type="evidence" value="ECO:0007669"/>
    <property type="project" value="UniProtKB-KW"/>
</dbReference>
<evidence type="ECO:0000256" key="2">
    <source>
        <dbReference type="ARBA" id="ARBA00022658"/>
    </source>
</evidence>
<evidence type="ECO:0000259" key="6">
    <source>
        <dbReference type="PROSITE" id="PS51186"/>
    </source>
</evidence>
<dbReference type="OrthoDB" id="30840at2759"/>
<evidence type="ECO:0000313" key="7">
    <source>
        <dbReference type="EMBL" id="KAJ3508475.1"/>
    </source>
</evidence>
<dbReference type="GO" id="GO:0004059">
    <property type="term" value="F:aralkylamine N-acetyltransferase activity"/>
    <property type="evidence" value="ECO:0007669"/>
    <property type="project" value="TreeGrafter"/>
</dbReference>
<dbReference type="GO" id="GO:0015031">
    <property type="term" value="P:protein transport"/>
    <property type="evidence" value="ECO:0007669"/>
    <property type="project" value="UniProtKB-KW"/>
</dbReference>
<evidence type="ECO:0000256" key="1">
    <source>
        <dbReference type="ARBA" id="ARBA00022448"/>
    </source>
</evidence>
<keyword evidence="8" id="KW-1185">Reference proteome</keyword>
<dbReference type="InterPro" id="IPR007515">
    <property type="entry name" value="Mss4"/>
</dbReference>
<dbReference type="Proteomes" id="UP001148786">
    <property type="component" value="Unassembled WGS sequence"/>
</dbReference>
<gene>
    <name evidence="7" type="ORF">NLJ89_g5741</name>
</gene>
<dbReference type="GO" id="GO:0007264">
    <property type="term" value="P:small GTPase-mediated signal transduction"/>
    <property type="evidence" value="ECO:0007669"/>
    <property type="project" value="InterPro"/>
</dbReference>
<proteinExistence type="predicted"/>
<dbReference type="CDD" id="cd04301">
    <property type="entry name" value="NAT_SF"/>
    <property type="match status" value="1"/>
</dbReference>
<evidence type="ECO:0000256" key="3">
    <source>
        <dbReference type="ARBA" id="ARBA00022679"/>
    </source>
</evidence>
<dbReference type="InterPro" id="IPR016181">
    <property type="entry name" value="Acyl_CoA_acyltransferase"/>
</dbReference>
<accession>A0A9W8K7U0</accession>
<dbReference type="Gene3D" id="2.170.150.10">
    <property type="entry name" value="Metal Binding Protein, Guanine Nucleotide Exchange Factor, Chain A"/>
    <property type="match status" value="1"/>
</dbReference>
<dbReference type="PROSITE" id="PS51186">
    <property type="entry name" value="GNAT"/>
    <property type="match status" value="1"/>
</dbReference>
<protein>
    <recommendedName>
        <fullName evidence="6">N-acetyltransferase domain-containing protein</fullName>
    </recommendedName>
</protein>
<comment type="caution">
    <text evidence="7">The sequence shown here is derived from an EMBL/GenBank/DDBJ whole genome shotgun (WGS) entry which is preliminary data.</text>
</comment>
<dbReference type="PANTHER" id="PTHR10908:SF0">
    <property type="entry name" value="SEROTONIN N-ACETYLTRANSFERASE"/>
    <property type="match status" value="1"/>
</dbReference>
<dbReference type="PANTHER" id="PTHR10908">
    <property type="entry name" value="SEROTONIN N-ACETYLTRANSFERASE"/>
    <property type="match status" value="1"/>
</dbReference>
<dbReference type="InterPro" id="IPR051635">
    <property type="entry name" value="SNAT-like"/>
</dbReference>
<dbReference type="Pfam" id="PF13673">
    <property type="entry name" value="Acetyltransf_10"/>
    <property type="match status" value="1"/>
</dbReference>
<dbReference type="SUPFAM" id="SSF51316">
    <property type="entry name" value="Mss4-like"/>
    <property type="match status" value="1"/>
</dbReference>
<evidence type="ECO:0000313" key="8">
    <source>
        <dbReference type="Proteomes" id="UP001148786"/>
    </source>
</evidence>
<dbReference type="InterPro" id="IPR000182">
    <property type="entry name" value="GNAT_dom"/>
</dbReference>
<name>A0A9W8K7U0_9AGAR</name>
<dbReference type="Gene3D" id="3.40.630.30">
    <property type="match status" value="1"/>
</dbReference>
<dbReference type="InterPro" id="IPR011323">
    <property type="entry name" value="Mss4/transl-control_tumour"/>
</dbReference>
<dbReference type="InterPro" id="IPR011057">
    <property type="entry name" value="Mss4-like_sf"/>
</dbReference>
<reference evidence="7" key="1">
    <citation type="submission" date="2022-07" db="EMBL/GenBank/DDBJ databases">
        <title>Genome Sequence of Agrocybe chaxingu.</title>
        <authorList>
            <person name="Buettner E."/>
        </authorList>
    </citation>
    <scope>NUCLEOTIDE SEQUENCE</scope>
    <source>
        <strain evidence="7">MP-N11</strain>
    </source>
</reference>
<evidence type="ECO:0000256" key="4">
    <source>
        <dbReference type="ARBA" id="ARBA00022927"/>
    </source>
</evidence>
<keyword evidence="1" id="KW-0813">Transport</keyword>
<organism evidence="7 8">
    <name type="scientific">Agrocybe chaxingu</name>
    <dbReference type="NCBI Taxonomy" id="84603"/>
    <lineage>
        <taxon>Eukaryota</taxon>
        <taxon>Fungi</taxon>
        <taxon>Dikarya</taxon>
        <taxon>Basidiomycota</taxon>
        <taxon>Agaricomycotina</taxon>
        <taxon>Agaricomycetes</taxon>
        <taxon>Agaricomycetidae</taxon>
        <taxon>Agaricales</taxon>
        <taxon>Agaricineae</taxon>
        <taxon>Strophariaceae</taxon>
        <taxon>Agrocybe</taxon>
    </lineage>
</organism>
<dbReference type="SUPFAM" id="SSF55729">
    <property type="entry name" value="Acyl-CoA N-acyltransferases (Nat)"/>
    <property type="match status" value="1"/>
</dbReference>
<keyword evidence="2" id="KW-0344">Guanine-nucleotide releasing factor</keyword>
<dbReference type="EMBL" id="JANKHO010000559">
    <property type="protein sequence ID" value="KAJ3508475.1"/>
    <property type="molecule type" value="Genomic_DNA"/>
</dbReference>
<keyword evidence="4" id="KW-0653">Protein transport</keyword>
<sequence length="368" mass="40138">MPNKDLIFDYVSADEIPAALQIEQEGYPADEAATESSFRYRQSQAGDLFLGAYQPNGSSRTLIGYVCATLSPDASLSHASMSIHVPDSSSVCIHSVCVAASHRRKGVALALLKEYIDRLEKARAEGTVPYKRVLLLAHDNLRELYEKAGFEWLGPSGVVHGARPWFEMRRNLAAPAEKENPERMLEENMQIPPGVLEALSRPRTSIPSSRLISDFHHALADLVEADEGHPGVSVNRFDLLCPKADCGSIILKKGAGKWVERASVQLEPTGAPLNPSLPPLPTPPETAQWWLVTPSPMAFENIGFTRPIKPLTESGKASPSWGVPELILSTGKKIKLLACAECDLGPVGWCEEGGSEFWLSCSRVAYRG</sequence>
<keyword evidence="3" id="KW-0808">Transferase</keyword>
<dbReference type="Pfam" id="PF04421">
    <property type="entry name" value="Mss4"/>
    <property type="match status" value="1"/>
</dbReference>
<keyword evidence="5" id="KW-0012">Acyltransferase</keyword>
<feature type="domain" description="N-acetyltransferase" evidence="6">
    <location>
        <begin position="6"/>
        <end position="173"/>
    </location>
</feature>
<dbReference type="PROSITE" id="PS51796">
    <property type="entry name" value="MSS4"/>
    <property type="match status" value="1"/>
</dbReference>
<dbReference type="GO" id="GO:0005737">
    <property type="term" value="C:cytoplasm"/>
    <property type="evidence" value="ECO:0007669"/>
    <property type="project" value="TreeGrafter"/>
</dbReference>
<dbReference type="AlphaFoldDB" id="A0A9W8K7U0"/>